<keyword evidence="4" id="KW-1185">Reference proteome</keyword>
<dbReference type="InterPro" id="IPR001279">
    <property type="entry name" value="Metallo-B-lactamas"/>
</dbReference>
<protein>
    <submittedName>
        <fullName evidence="3">MBL fold metallo-hydrolase</fullName>
    </submittedName>
    <submittedName>
        <fullName evidence="2">Ribonuclease BN</fullName>
    </submittedName>
</protein>
<evidence type="ECO:0000313" key="2">
    <source>
        <dbReference type="EMBL" id="CAH6114091.1"/>
    </source>
</evidence>
<dbReference type="EMBL" id="BQTA01000005">
    <property type="protein sequence ID" value="GKJ91952.1"/>
    <property type="molecule type" value="Genomic_DNA"/>
</dbReference>
<dbReference type="PANTHER" id="PTHR13754">
    <property type="entry name" value="METALLO-BETA-LACTAMASE SUPERFAMILY PROTEIN"/>
    <property type="match status" value="1"/>
</dbReference>
<name>A0A0B7GIW3_KLEVA</name>
<dbReference type="SUPFAM" id="SSF56281">
    <property type="entry name" value="Metallo-hydrolase/oxidoreductase"/>
    <property type="match status" value="1"/>
</dbReference>
<evidence type="ECO:0000313" key="5">
    <source>
        <dbReference type="Proteomes" id="UP001060507"/>
    </source>
</evidence>
<reference evidence="2" key="2">
    <citation type="submission" date="2022-05" db="EMBL/GenBank/DDBJ databases">
        <authorList>
            <person name="Alioto T."/>
            <person name="Alioto T."/>
            <person name="Gomez Garrido J."/>
        </authorList>
    </citation>
    <scope>NUCLEOTIDE SEQUENCE</scope>
    <source>
        <strain evidence="2">0</strain>
    </source>
</reference>
<dbReference type="SMART" id="SM00849">
    <property type="entry name" value="Lactamase_B"/>
    <property type="match status" value="1"/>
</dbReference>
<gene>
    <name evidence="2" type="ORF">AN2335V1_2925</name>
    <name evidence="3" type="ORF">NUKP37_20970</name>
</gene>
<dbReference type="KEGG" id="kpk:A593_07675"/>
<sequence length="281" mass="31346">MQLTVLVDNNTLIDRYLVGEPGVSYLIEHDGQKILFDTGYSDVFLQNAQTLQIDLTTIDSIVLSHGHNDHTWGLNHLTQHYDRLNFTPERKINLVCHPDALNPKYFDAKSIGINYRFDQNDLFFDKICSKKPYPLTENIIFLGQIPRDNKFEMLTPVGQTVDDNGEITDDYVMDDSALAIKTEEGLVVVTGCSHAGIANIIEYAKQVTGENHIVSVIGGFHLQNADEDRLTQTGDYLKALSPDSLYPCHCTDLAAKISLARFIKINEVGVGLKLDFSAAGK</sequence>
<accession>A0A0B7GIW3</accession>
<proteinExistence type="predicted"/>
<evidence type="ECO:0000313" key="4">
    <source>
        <dbReference type="Proteomes" id="UP000789617"/>
    </source>
</evidence>
<evidence type="ECO:0000259" key="1">
    <source>
        <dbReference type="SMART" id="SM00849"/>
    </source>
</evidence>
<dbReference type="Pfam" id="PF00753">
    <property type="entry name" value="Lactamase_B"/>
    <property type="match status" value="1"/>
</dbReference>
<dbReference type="Proteomes" id="UP001060507">
    <property type="component" value="Unassembled WGS sequence"/>
</dbReference>
<dbReference type="CDD" id="cd07713">
    <property type="entry name" value="DHPS-like_MBL-fold"/>
    <property type="match status" value="1"/>
</dbReference>
<evidence type="ECO:0000313" key="3">
    <source>
        <dbReference type="EMBL" id="GKJ91952.1"/>
    </source>
</evidence>
<dbReference type="EMBL" id="CAJOXS020000002">
    <property type="protein sequence ID" value="CAH6114091.1"/>
    <property type="molecule type" value="Genomic_DNA"/>
</dbReference>
<dbReference type="AlphaFoldDB" id="A0A0B7GIW3"/>
<comment type="caution">
    <text evidence="3">The sequence shown here is derived from an EMBL/GenBank/DDBJ whole genome shotgun (WGS) entry which is preliminary data.</text>
</comment>
<organism evidence="3 5">
    <name type="scientific">Klebsiella variicola</name>
    <dbReference type="NCBI Taxonomy" id="244366"/>
    <lineage>
        <taxon>Bacteria</taxon>
        <taxon>Pseudomonadati</taxon>
        <taxon>Pseudomonadota</taxon>
        <taxon>Gammaproteobacteria</taxon>
        <taxon>Enterobacterales</taxon>
        <taxon>Enterobacteriaceae</taxon>
        <taxon>Klebsiella/Raoultella group</taxon>
        <taxon>Klebsiella</taxon>
        <taxon>Klebsiella pneumoniae complex</taxon>
    </lineage>
</organism>
<dbReference type="InterPro" id="IPR041712">
    <property type="entry name" value="DHPS-like_MBL-fold"/>
</dbReference>
<dbReference type="InterPro" id="IPR052926">
    <property type="entry name" value="Metallo-beta-lactamase_dom"/>
</dbReference>
<dbReference type="OMA" id="IGYHGFS"/>
<dbReference type="Gene3D" id="3.60.15.10">
    <property type="entry name" value="Ribonuclease Z/Hydroxyacylglutathione hydrolase-like"/>
    <property type="match status" value="1"/>
</dbReference>
<dbReference type="PANTHER" id="PTHR13754:SF18">
    <property type="entry name" value="7,8-DIHYDROPTERIN-6-METHYL-4-(BETA-D-RIBOFURANOSYL)-AMINOBENZENE-5'-PHOSPHATE SYNTHASE"/>
    <property type="match status" value="1"/>
</dbReference>
<reference evidence="3" key="1">
    <citation type="journal article" date="2022" name="J. Appl. Microbiol.">
        <title>PCR-based ORF typing of Klebsiella pneumoniae for rapid identification of global clones and transmission events.</title>
        <authorList>
            <person name="Nonogaki R."/>
            <person name="Iijima A."/>
            <person name="Kawamura K."/>
            <person name="Kayama S."/>
            <person name="Sugai M."/>
            <person name="Yagi T."/>
            <person name="Arakawa Y."/>
            <person name="Doi Y."/>
            <person name="Suzuki M."/>
        </authorList>
    </citation>
    <scope>NUCLEOTIDE SEQUENCE</scope>
    <source>
        <strain evidence="3">NUKP-37</strain>
    </source>
</reference>
<dbReference type="Proteomes" id="UP000789617">
    <property type="component" value="Unassembled WGS sequence"/>
</dbReference>
<dbReference type="RefSeq" id="WP_008806543.1">
    <property type="nucleotide sequence ID" value="NZ_BIGL01000009.1"/>
</dbReference>
<feature type="domain" description="Metallo-beta-lactamase" evidence="1">
    <location>
        <begin position="21"/>
        <end position="249"/>
    </location>
</feature>
<dbReference type="InterPro" id="IPR036866">
    <property type="entry name" value="RibonucZ/Hydroxyglut_hydro"/>
</dbReference>
<dbReference type="GO" id="GO:0016740">
    <property type="term" value="F:transferase activity"/>
    <property type="evidence" value="ECO:0007669"/>
    <property type="project" value="TreeGrafter"/>
</dbReference>